<evidence type="ECO:0000259" key="3">
    <source>
        <dbReference type="PROSITE" id="PS50031"/>
    </source>
</evidence>
<feature type="compositionally biased region" description="Basic and acidic residues" evidence="2">
    <location>
        <begin position="962"/>
        <end position="972"/>
    </location>
</feature>
<feature type="compositionally biased region" description="Low complexity" evidence="2">
    <location>
        <begin position="313"/>
        <end position="328"/>
    </location>
</feature>
<evidence type="ECO:0000313" key="4">
    <source>
        <dbReference type="EMBL" id="KAK9805177.1"/>
    </source>
</evidence>
<feature type="region of interest" description="Disordered" evidence="2">
    <location>
        <begin position="304"/>
        <end position="378"/>
    </location>
</feature>
<dbReference type="SMART" id="SM00320">
    <property type="entry name" value="WD40"/>
    <property type="match status" value="4"/>
</dbReference>
<dbReference type="InterPro" id="IPR001680">
    <property type="entry name" value="WD40_rpt"/>
</dbReference>
<evidence type="ECO:0000313" key="5">
    <source>
        <dbReference type="Proteomes" id="UP001489004"/>
    </source>
</evidence>
<dbReference type="SMART" id="SM00027">
    <property type="entry name" value="EH"/>
    <property type="match status" value="1"/>
</dbReference>
<dbReference type="GO" id="GO:0004439">
    <property type="term" value="F:phosphatidylinositol-4,5-bisphosphate 5-phosphatase activity"/>
    <property type="evidence" value="ECO:0007669"/>
    <property type="project" value="TreeGrafter"/>
</dbReference>
<dbReference type="Gene3D" id="2.130.10.10">
    <property type="entry name" value="YVTN repeat-like/Quinoprotein amine dehydrogenase"/>
    <property type="match status" value="2"/>
</dbReference>
<feature type="region of interest" description="Disordered" evidence="2">
    <location>
        <begin position="953"/>
        <end position="972"/>
    </location>
</feature>
<dbReference type="InterPro" id="IPR000300">
    <property type="entry name" value="IPPc"/>
</dbReference>
<comment type="similarity">
    <text evidence="1">Belongs to the inositol polyphosphate 5-phosphatase family.</text>
</comment>
<dbReference type="InterPro" id="IPR036691">
    <property type="entry name" value="Endo/exonu/phosph_ase_sf"/>
</dbReference>
<name>A0AAW1P953_9CHLO</name>
<dbReference type="InterPro" id="IPR056454">
    <property type="entry name" value="Beta-prop_IP5PC_F"/>
</dbReference>
<feature type="region of interest" description="Disordered" evidence="2">
    <location>
        <begin position="849"/>
        <end position="876"/>
    </location>
</feature>
<feature type="compositionally biased region" description="Polar residues" evidence="2">
    <location>
        <begin position="178"/>
        <end position="189"/>
    </location>
</feature>
<accession>A0AAW1P953</accession>
<dbReference type="Pfam" id="PF23754">
    <property type="entry name" value="Beta-prop_IP5PC_F"/>
    <property type="match status" value="2"/>
</dbReference>
<dbReference type="Proteomes" id="UP001489004">
    <property type="component" value="Unassembled WGS sequence"/>
</dbReference>
<dbReference type="EMBL" id="JALJOR010000016">
    <property type="protein sequence ID" value="KAK9805177.1"/>
    <property type="molecule type" value="Genomic_DNA"/>
</dbReference>
<dbReference type="InterPro" id="IPR000261">
    <property type="entry name" value="EH_dom"/>
</dbReference>
<dbReference type="SUPFAM" id="SSF47473">
    <property type="entry name" value="EF-hand"/>
    <property type="match status" value="1"/>
</dbReference>
<reference evidence="4 5" key="1">
    <citation type="journal article" date="2024" name="Nat. Commun.">
        <title>Phylogenomics reveals the evolutionary origins of lichenization in chlorophyte algae.</title>
        <authorList>
            <person name="Puginier C."/>
            <person name="Libourel C."/>
            <person name="Otte J."/>
            <person name="Skaloud P."/>
            <person name="Haon M."/>
            <person name="Grisel S."/>
            <person name="Petersen M."/>
            <person name="Berrin J.G."/>
            <person name="Delaux P.M."/>
            <person name="Dal Grande F."/>
            <person name="Keller J."/>
        </authorList>
    </citation>
    <scope>NUCLEOTIDE SEQUENCE [LARGE SCALE GENOMIC DNA]</scope>
    <source>
        <strain evidence="4 5">SAG 2043</strain>
    </source>
</reference>
<dbReference type="InterPro" id="IPR046985">
    <property type="entry name" value="IP5"/>
</dbReference>
<feature type="compositionally biased region" description="Low complexity" evidence="2">
    <location>
        <begin position="125"/>
        <end position="141"/>
    </location>
</feature>
<dbReference type="Pfam" id="PF22669">
    <property type="entry name" value="Exo_endo_phos2"/>
    <property type="match status" value="1"/>
</dbReference>
<feature type="region of interest" description="Disordered" evidence="2">
    <location>
        <begin position="119"/>
        <end position="237"/>
    </location>
</feature>
<dbReference type="SUPFAM" id="SSF101908">
    <property type="entry name" value="Putative isomerase YbhE"/>
    <property type="match status" value="1"/>
</dbReference>
<dbReference type="Gene3D" id="1.10.238.10">
    <property type="entry name" value="EF-hand"/>
    <property type="match status" value="1"/>
</dbReference>
<feature type="compositionally biased region" description="Low complexity" evidence="2">
    <location>
        <begin position="337"/>
        <end position="378"/>
    </location>
</feature>
<feature type="region of interest" description="Disordered" evidence="2">
    <location>
        <begin position="15"/>
        <end position="64"/>
    </location>
</feature>
<dbReference type="SMART" id="SM00128">
    <property type="entry name" value="IPPc"/>
    <property type="match status" value="1"/>
</dbReference>
<dbReference type="PROSITE" id="PS50031">
    <property type="entry name" value="EH"/>
    <property type="match status" value="1"/>
</dbReference>
<feature type="compositionally biased region" description="Polar residues" evidence="2">
    <location>
        <begin position="40"/>
        <end position="54"/>
    </location>
</feature>
<dbReference type="Gene3D" id="3.60.10.10">
    <property type="entry name" value="Endonuclease/exonuclease/phosphatase"/>
    <property type="match status" value="1"/>
</dbReference>
<sequence length="1656" mass="175674">MADPFDDLSALRGLGKLADLPRPPGHLTDHLQSGVHGQPPASNTELAGSSSSAPGNPFANVPAKAAGLGREADAFDALVPRELATATARPGFAPAVADRVGSGSSLGSAAGFSPMRTAMQEQRGSNTSLHSSASPSTSGDLGPLGQGQQGWDGFTMNAAAVRTPSRSRLGPQPPLSDYGSQSSLSQEDSWGQLPAASLPATPAPQTAAFSQPGLGPSPLSTQRGTPALTTPPLPINPSGLYGSPAAVALQRNEPSLLSGSPLGSGLSAQQARSNSPIGAGFAAAHSTSTPAAALSQLPGTFQHPAQVQSQHVQAPGSSQAQPPAAFSGGSAWESFDAPARPAKPQPAAAAGSAGPSAPASAQARTSTAASSGSAATEARPVTVDGIADVQVDAWFSSADMNHDGRLAGAEAKSFFQQTGLSLPELSKIWSLVKAHAPAQGEGLTRAQFAMALRLVALAQSGQGLTDDLTTAAVDPKRWLALAGRPLPAPKLQQPASLPSADLAVFHARQSSYDESLCGDLSLLGNARDGAEAAGTAESIGDSPMETCFAKLAMAHPAPAVTMHAPASYATPSPGPAPIRTPNGVCDAPLGFEARLPPLHPKLSSRLCCLAAGCGSLFAGPSSNGGVLQWGRPEGNMRRPVDVEEQDRLDKEKLKSLREAADDMSKRWRAENEDVDAAPSHEVLIPDAKKVTCLHIDELSGLLWTGHEDGRVFAYRLGPKPGFSISGRAVHGWQAHKIGAVTAMCVTAWGELWTGSSRGSIRIWRSDGESTNTSGEYARPMRELRRVGGGKPHNGAIHYFAIPAGGQIIWSGSNKTLALWCAYSGNYVGYIGREKDPILEYSVSTPALSVSLSGGRRDGDPDDSHRGRIDSKRGLELDSAGRIMAKPHHMERERYTAEQEAWAQQSDKRTAEFFENLAVKSGVVAGHAGKAAKFIGKLGQRIARNLYTDLEPGTRAGQIAASKPDRDEPTEHAHEKMGHLTALIAGLDGHVWVAFKKGRVERYNAYGKLLWSKEMSAGVSSMCAVGSSIWAGLVDGRLKVWAASGQVREWRGHDAGIISIMPCGSRAYTLAADGSIKGWSSAIPSDYDQEARSAFEAEAGSVVKHELLEVMCLTWNVNEQKPDSGSAIFRNVDVLSSKASVAVVALQEIEMGGSSVAIAAAKDAILKSMQEKGNQRAQWWNNQMLAALSGGPASWMRVGLRQLSGMLVMVFARKHLQEYIGEVSTASVACGVLGVGGNKGAVAVSFSLYRRKVAVVCSHFAAHQGAVEQRNQNYASIVKNLTFERKPWFDIQASEEEERGHRKGERSVDVDEGLVDSDSETPTSEAAEPDLVQGEGMRDLEMLIWAGDFNYRVDTTYEDAVAKVQRDQLEDLLRKDQLRREMHAGRVFRHMREGQIAFRPTYKFDKNTPDPCGYDTSEKQRVPAWTDRIFYRGSGRGGAEDCEGSFPGTDPETDTARVNKVRKVEEISVKALAYNACLDVTESDHKPVWASLAADMPVTNQDKKRRICSHLLKAVAAKSTPATPSVELSASLVTLSQIDQKPGKLRITNTSGTPAVFTLCALHPEHKGSAALVCGLPPWLEAYPINGVLAAQACVEVTLAAFVNENVWTSKAYEAELRVRVDHELAAGGERAEPAAQDRRFKVVCLTAANAGFDYDH</sequence>
<dbReference type="CDD" id="cd00052">
    <property type="entry name" value="EH"/>
    <property type="match status" value="1"/>
</dbReference>
<feature type="compositionally biased region" description="Acidic residues" evidence="2">
    <location>
        <begin position="1309"/>
        <end position="1318"/>
    </location>
</feature>
<organism evidence="4 5">
    <name type="scientific">[Myrmecia] bisecta</name>
    <dbReference type="NCBI Taxonomy" id="41462"/>
    <lineage>
        <taxon>Eukaryota</taxon>
        <taxon>Viridiplantae</taxon>
        <taxon>Chlorophyta</taxon>
        <taxon>core chlorophytes</taxon>
        <taxon>Trebouxiophyceae</taxon>
        <taxon>Trebouxiales</taxon>
        <taxon>Trebouxiaceae</taxon>
        <taxon>Myrmecia</taxon>
    </lineage>
</organism>
<dbReference type="PANTHER" id="PTHR11200:SF300">
    <property type="entry name" value="TYPE II INOSITOL 1,4,5-TRISPHOSPHATE 5-PHOSPHATASE"/>
    <property type="match status" value="1"/>
</dbReference>
<proteinExistence type="inferred from homology"/>
<protein>
    <recommendedName>
        <fullName evidence="3">EH domain-containing protein</fullName>
    </recommendedName>
</protein>
<evidence type="ECO:0000256" key="1">
    <source>
        <dbReference type="ARBA" id="ARBA00010768"/>
    </source>
</evidence>
<keyword evidence="5" id="KW-1185">Reference proteome</keyword>
<evidence type="ECO:0000256" key="2">
    <source>
        <dbReference type="SAM" id="MobiDB-lite"/>
    </source>
</evidence>
<dbReference type="GO" id="GO:0046856">
    <property type="term" value="P:phosphatidylinositol dephosphorylation"/>
    <property type="evidence" value="ECO:0007669"/>
    <property type="project" value="InterPro"/>
</dbReference>
<dbReference type="InterPro" id="IPR011992">
    <property type="entry name" value="EF-hand-dom_pair"/>
</dbReference>
<feature type="domain" description="EH" evidence="3">
    <location>
        <begin position="387"/>
        <end position="446"/>
    </location>
</feature>
<feature type="compositionally biased region" description="Polar residues" evidence="2">
    <location>
        <begin position="218"/>
        <end position="228"/>
    </location>
</feature>
<feature type="region of interest" description="Disordered" evidence="2">
    <location>
        <begin position="1293"/>
        <end position="1331"/>
    </location>
</feature>
<dbReference type="PANTHER" id="PTHR11200">
    <property type="entry name" value="INOSITOL 5-PHOSPHATASE"/>
    <property type="match status" value="1"/>
</dbReference>
<feature type="compositionally biased region" description="Basic and acidic residues" evidence="2">
    <location>
        <begin position="854"/>
        <end position="875"/>
    </location>
</feature>
<comment type="caution">
    <text evidence="4">The sequence shown here is derived from an EMBL/GenBank/DDBJ whole genome shotgun (WGS) entry which is preliminary data.</text>
</comment>
<gene>
    <name evidence="4" type="ORF">WJX72_003678</name>
</gene>
<feature type="compositionally biased region" description="Low complexity" evidence="2">
    <location>
        <begin position="193"/>
        <end position="212"/>
    </location>
</feature>
<dbReference type="InterPro" id="IPR015943">
    <property type="entry name" value="WD40/YVTN_repeat-like_dom_sf"/>
</dbReference>
<dbReference type="SUPFAM" id="SSF56219">
    <property type="entry name" value="DNase I-like"/>
    <property type="match status" value="1"/>
</dbReference>